<accession>A0A3D8J5D4</accession>
<feature type="modified residue" description="N6-(pyridoxal phosphate)lysine" evidence="5 6">
    <location>
        <position position="41"/>
    </location>
</feature>
<evidence type="ECO:0000256" key="7">
    <source>
        <dbReference type="PIRSR" id="PIRSR600821-52"/>
    </source>
</evidence>
<evidence type="ECO:0000313" key="9">
    <source>
        <dbReference type="EMBL" id="RDU72396.1"/>
    </source>
</evidence>
<comment type="catalytic activity">
    <reaction evidence="1 5">
        <text>L-alanine = D-alanine</text>
        <dbReference type="Rhea" id="RHEA:20249"/>
        <dbReference type="ChEBI" id="CHEBI:57416"/>
        <dbReference type="ChEBI" id="CHEBI:57972"/>
        <dbReference type="EC" id="5.1.1.1"/>
    </reaction>
</comment>
<feature type="active site" description="Proton acceptor; specific for D-alanine" evidence="5">
    <location>
        <position position="41"/>
    </location>
</feature>
<dbReference type="PANTHER" id="PTHR30511">
    <property type="entry name" value="ALANINE RACEMASE"/>
    <property type="match status" value="1"/>
</dbReference>
<comment type="similarity">
    <text evidence="5">Belongs to the alanine racemase family.</text>
</comment>
<dbReference type="FunFam" id="3.20.20.10:FF:000002">
    <property type="entry name" value="Alanine racemase"/>
    <property type="match status" value="1"/>
</dbReference>
<dbReference type="Pfam" id="PF01168">
    <property type="entry name" value="Ala_racemase_N"/>
    <property type="match status" value="1"/>
</dbReference>
<keyword evidence="10" id="KW-1185">Reference proteome</keyword>
<comment type="function">
    <text evidence="5">Catalyzes the interconversion of L-alanine and D-alanine. May also act on other amino acids.</text>
</comment>
<gene>
    <name evidence="9" type="primary">alr</name>
    <name evidence="9" type="ORF">CQA66_04865</name>
</gene>
<dbReference type="InterPro" id="IPR020622">
    <property type="entry name" value="Ala_racemase_pyridoxalP-BS"/>
</dbReference>
<dbReference type="Pfam" id="PF00842">
    <property type="entry name" value="Ala_racemase_C"/>
    <property type="match status" value="1"/>
</dbReference>
<dbReference type="GO" id="GO:0009252">
    <property type="term" value="P:peptidoglycan biosynthetic process"/>
    <property type="evidence" value="ECO:0007669"/>
    <property type="project" value="TreeGrafter"/>
</dbReference>
<dbReference type="EMBL" id="NXLW01000007">
    <property type="protein sequence ID" value="RDU72396.1"/>
    <property type="molecule type" value="Genomic_DNA"/>
</dbReference>
<keyword evidence="3 5" id="KW-0663">Pyridoxal phosphate</keyword>
<evidence type="ECO:0000256" key="6">
    <source>
        <dbReference type="PIRSR" id="PIRSR600821-50"/>
    </source>
</evidence>
<evidence type="ECO:0000256" key="4">
    <source>
        <dbReference type="ARBA" id="ARBA00023235"/>
    </source>
</evidence>
<dbReference type="AlphaFoldDB" id="A0A3D8J5D4"/>
<protein>
    <recommendedName>
        <fullName evidence="5">Alanine racemase</fullName>
        <ecNumber evidence="5">5.1.1.1</ecNumber>
    </recommendedName>
</protein>
<dbReference type="InterPro" id="IPR029066">
    <property type="entry name" value="PLP-binding_barrel"/>
</dbReference>
<name>A0A3D8J5D4_9HELI</name>
<dbReference type="InterPro" id="IPR001608">
    <property type="entry name" value="Ala_racemase_N"/>
</dbReference>
<dbReference type="SUPFAM" id="SSF50621">
    <property type="entry name" value="Alanine racemase C-terminal domain-like"/>
    <property type="match status" value="1"/>
</dbReference>
<dbReference type="PANTHER" id="PTHR30511:SF0">
    <property type="entry name" value="ALANINE RACEMASE, CATABOLIC-RELATED"/>
    <property type="match status" value="1"/>
</dbReference>
<comment type="caution">
    <text evidence="9">The sequence shown here is derived from an EMBL/GenBank/DDBJ whole genome shotgun (WGS) entry which is preliminary data.</text>
</comment>
<dbReference type="EC" id="5.1.1.1" evidence="5"/>
<dbReference type="GO" id="GO:0005829">
    <property type="term" value="C:cytosol"/>
    <property type="evidence" value="ECO:0007669"/>
    <property type="project" value="TreeGrafter"/>
</dbReference>
<dbReference type="GO" id="GO:0030170">
    <property type="term" value="F:pyridoxal phosphate binding"/>
    <property type="evidence" value="ECO:0007669"/>
    <property type="project" value="UniProtKB-UniRule"/>
</dbReference>
<dbReference type="GO" id="GO:0030632">
    <property type="term" value="P:D-alanine biosynthetic process"/>
    <property type="evidence" value="ECO:0007669"/>
    <property type="project" value="UniProtKB-UniRule"/>
</dbReference>
<feature type="binding site" evidence="5 7">
    <location>
        <position position="316"/>
    </location>
    <ligand>
        <name>substrate</name>
    </ligand>
</feature>
<dbReference type="Proteomes" id="UP000256424">
    <property type="component" value="Unassembled WGS sequence"/>
</dbReference>
<evidence type="ECO:0000256" key="2">
    <source>
        <dbReference type="ARBA" id="ARBA00001933"/>
    </source>
</evidence>
<evidence type="ECO:0000313" key="10">
    <source>
        <dbReference type="Proteomes" id="UP000256424"/>
    </source>
</evidence>
<keyword evidence="4 5" id="KW-0413">Isomerase</keyword>
<sequence length="378" mass="43087">MPYQNLKRQVLAEINLNHFIHNLTLVKQRLNPQTQIMLVLKADAYGHGALQLAKVALEQGINYFAVATFEEAMRLREQYQEARILILGYTLPSHALEAIKYHIEMCVYDIHTAKAFSKIASIHNMQALLHIKLDTGMGRLGYQLNEQNLQEIQEIFHLPHLRIQGIFTHFATADCADSDYLIKQYTDFQSFLALLPNLSNVLLHCANSASIFHARQTHMDIVRLGIIAYGLQPSFQMNMRDINLKAVMSFKANIVHIKEIDKYQSVSYGRTFVATKRTTIATLPVGYADGYMRLLSNKAEVLIHGKRAPIVGNICMDHCMVDISEIDNVKVGDCVLLFGYDEYHNELNVDELAARINTINYELVCAVSKRVPRVYTRF</sequence>
<evidence type="ECO:0000259" key="8">
    <source>
        <dbReference type="SMART" id="SM01005"/>
    </source>
</evidence>
<dbReference type="CDD" id="cd00430">
    <property type="entry name" value="PLPDE_III_AR"/>
    <property type="match status" value="1"/>
</dbReference>
<dbReference type="HAMAP" id="MF_01201">
    <property type="entry name" value="Ala_racemase"/>
    <property type="match status" value="1"/>
</dbReference>
<dbReference type="Gene3D" id="2.40.37.10">
    <property type="entry name" value="Lyase, Ornithine Decarboxylase, Chain A, domain 1"/>
    <property type="match status" value="1"/>
</dbReference>
<dbReference type="GO" id="GO:0008784">
    <property type="term" value="F:alanine racemase activity"/>
    <property type="evidence" value="ECO:0007669"/>
    <property type="project" value="UniProtKB-UniRule"/>
</dbReference>
<dbReference type="PROSITE" id="PS00395">
    <property type="entry name" value="ALANINE_RACEMASE"/>
    <property type="match status" value="1"/>
</dbReference>
<dbReference type="InterPro" id="IPR009006">
    <property type="entry name" value="Ala_racemase/Decarboxylase_C"/>
</dbReference>
<dbReference type="NCBIfam" id="TIGR00492">
    <property type="entry name" value="alr"/>
    <property type="match status" value="1"/>
</dbReference>
<dbReference type="RefSeq" id="WP_115582553.1">
    <property type="nucleotide sequence ID" value="NZ_NXLW01000007.1"/>
</dbReference>
<feature type="binding site" evidence="5 7">
    <location>
        <position position="139"/>
    </location>
    <ligand>
        <name>substrate</name>
    </ligand>
</feature>
<comment type="cofactor">
    <cofactor evidence="2 5 6">
        <name>pyridoxal 5'-phosphate</name>
        <dbReference type="ChEBI" id="CHEBI:597326"/>
    </cofactor>
</comment>
<dbReference type="InterPro" id="IPR000821">
    <property type="entry name" value="Ala_racemase"/>
</dbReference>
<evidence type="ECO:0000256" key="3">
    <source>
        <dbReference type="ARBA" id="ARBA00022898"/>
    </source>
</evidence>
<comment type="pathway">
    <text evidence="5">Amino-acid biosynthesis; D-alanine biosynthesis; D-alanine from L-alanine: step 1/1.</text>
</comment>
<reference evidence="9 10" key="1">
    <citation type="submission" date="2018-04" db="EMBL/GenBank/DDBJ databases">
        <title>Novel Campyloabacter and Helicobacter Species and Strains.</title>
        <authorList>
            <person name="Mannion A.J."/>
            <person name="Shen Z."/>
            <person name="Fox J.G."/>
        </authorList>
    </citation>
    <scope>NUCLEOTIDE SEQUENCE [LARGE SCALE GENOMIC DNA]</scope>
    <source>
        <strain evidence="9 10">MIT 97-5075</strain>
    </source>
</reference>
<evidence type="ECO:0000256" key="5">
    <source>
        <dbReference type="HAMAP-Rule" id="MF_01201"/>
    </source>
</evidence>
<feature type="active site" description="Proton acceptor; specific for L-alanine" evidence="5">
    <location>
        <position position="268"/>
    </location>
</feature>
<dbReference type="SMART" id="SM01005">
    <property type="entry name" value="Ala_racemase_C"/>
    <property type="match status" value="1"/>
</dbReference>
<dbReference type="SUPFAM" id="SSF51419">
    <property type="entry name" value="PLP-binding barrel"/>
    <property type="match status" value="1"/>
</dbReference>
<dbReference type="InterPro" id="IPR011079">
    <property type="entry name" value="Ala_racemase_C"/>
</dbReference>
<dbReference type="PRINTS" id="PR00992">
    <property type="entry name" value="ALARACEMASE"/>
</dbReference>
<dbReference type="FunFam" id="2.40.37.10:FF:000006">
    <property type="entry name" value="Alanine racemase"/>
    <property type="match status" value="1"/>
</dbReference>
<feature type="domain" description="Alanine racemase C-terminal" evidence="8">
    <location>
        <begin position="247"/>
        <end position="376"/>
    </location>
</feature>
<proteinExistence type="inferred from homology"/>
<dbReference type="UniPathway" id="UPA00042">
    <property type="reaction ID" value="UER00497"/>
</dbReference>
<evidence type="ECO:0000256" key="1">
    <source>
        <dbReference type="ARBA" id="ARBA00000316"/>
    </source>
</evidence>
<organism evidence="9 10">
    <name type="scientific">Helicobacter aurati</name>
    <dbReference type="NCBI Taxonomy" id="137778"/>
    <lineage>
        <taxon>Bacteria</taxon>
        <taxon>Pseudomonadati</taxon>
        <taxon>Campylobacterota</taxon>
        <taxon>Epsilonproteobacteria</taxon>
        <taxon>Campylobacterales</taxon>
        <taxon>Helicobacteraceae</taxon>
        <taxon>Helicobacter</taxon>
    </lineage>
</organism>
<dbReference type="Gene3D" id="3.20.20.10">
    <property type="entry name" value="Alanine racemase"/>
    <property type="match status" value="1"/>
</dbReference>